<gene>
    <name evidence="2" type="ORF">ES288_A10G128600v1</name>
</gene>
<dbReference type="GO" id="GO:0007142">
    <property type="term" value="P:male meiosis II"/>
    <property type="evidence" value="ECO:0007669"/>
    <property type="project" value="InterPro"/>
</dbReference>
<dbReference type="Proteomes" id="UP000323506">
    <property type="component" value="Chromosome A10"/>
</dbReference>
<proteinExistence type="predicted"/>
<keyword evidence="3" id="KW-1185">Reference proteome</keyword>
<organism evidence="2 3">
    <name type="scientific">Gossypium darwinii</name>
    <name type="common">Darwin's cotton</name>
    <name type="synonym">Gossypium barbadense var. darwinii</name>
    <dbReference type="NCBI Taxonomy" id="34276"/>
    <lineage>
        <taxon>Eukaryota</taxon>
        <taxon>Viridiplantae</taxon>
        <taxon>Streptophyta</taxon>
        <taxon>Embryophyta</taxon>
        <taxon>Tracheophyta</taxon>
        <taxon>Spermatophyta</taxon>
        <taxon>Magnoliopsida</taxon>
        <taxon>eudicotyledons</taxon>
        <taxon>Gunneridae</taxon>
        <taxon>Pentapetalae</taxon>
        <taxon>rosids</taxon>
        <taxon>malvids</taxon>
        <taxon>Malvales</taxon>
        <taxon>Malvaceae</taxon>
        <taxon>Malvoideae</taxon>
        <taxon>Gossypium</taxon>
    </lineage>
</organism>
<protein>
    <submittedName>
        <fullName evidence="2">Uncharacterized protein</fullName>
    </submittedName>
</protein>
<dbReference type="PANTHER" id="PTHR33318:SF16">
    <property type="entry name" value="FK506-BINDING NUCLEAR-LIKE PROTEIN"/>
    <property type="match status" value="1"/>
</dbReference>
<feature type="region of interest" description="Disordered" evidence="1">
    <location>
        <begin position="206"/>
        <end position="233"/>
    </location>
</feature>
<dbReference type="PANTHER" id="PTHR33318">
    <property type="entry name" value="ASPARTYL/GLUTAMYL-TRNA(ASN/GLN) AMIDOTRANSFERASE SUBUNIT"/>
    <property type="match status" value="1"/>
</dbReference>
<evidence type="ECO:0000313" key="3">
    <source>
        <dbReference type="Proteomes" id="UP000323506"/>
    </source>
</evidence>
<dbReference type="AlphaFoldDB" id="A0A5D2EZJ3"/>
<feature type="compositionally biased region" description="Low complexity" evidence="1">
    <location>
        <begin position="116"/>
        <end position="127"/>
    </location>
</feature>
<reference evidence="2 3" key="1">
    <citation type="submission" date="2019-06" db="EMBL/GenBank/DDBJ databases">
        <title>WGS assembly of Gossypium darwinii.</title>
        <authorList>
            <person name="Chen Z.J."/>
            <person name="Sreedasyam A."/>
            <person name="Ando A."/>
            <person name="Song Q."/>
            <person name="De L."/>
            <person name="Hulse-Kemp A."/>
            <person name="Ding M."/>
            <person name="Ye W."/>
            <person name="Kirkbride R."/>
            <person name="Jenkins J."/>
            <person name="Plott C."/>
            <person name="Lovell J."/>
            <person name="Lin Y.-M."/>
            <person name="Vaughn R."/>
            <person name="Liu B."/>
            <person name="Li W."/>
            <person name="Simpson S."/>
            <person name="Scheffler B."/>
            <person name="Saski C."/>
            <person name="Grover C."/>
            <person name="Hu G."/>
            <person name="Conover J."/>
            <person name="Carlson J."/>
            <person name="Shu S."/>
            <person name="Boston L."/>
            <person name="Williams M."/>
            <person name="Peterson D."/>
            <person name="Mcgee K."/>
            <person name="Jones D."/>
            <person name="Wendel J."/>
            <person name="Stelly D."/>
            <person name="Grimwood J."/>
            <person name="Schmutz J."/>
        </authorList>
    </citation>
    <scope>NUCLEOTIDE SEQUENCE [LARGE SCALE GENOMIC DNA]</scope>
    <source>
        <strain evidence="2">1808015.09</strain>
    </source>
</reference>
<sequence length="292" mass="32494">MGCFLGCFGISTKRRRRKPANRILPGPADSKLVSYEPLDSSINVDIPEDSIASKPPLSNKPKERSSVKIRKKVSFNLNVQTYEPIPDEETTTYQFLQSVEEEEREKVNGGEAAKRSLPSLSEGISSSLQTSSYPCIYRYQNCRDGYEEEDEMGASLVRLDDDRSKNQMPLDGSADGNLKSRSQYLCSVLNPVENTTQWKEIKARAAAKPKQMRKENVAAEGESQVPFSSDLRSNCSTNYNQSKPLLQDIAVDASLSNWLVSPNGFCSTSAKQLATRSVKMEKSTLRSNTGRK</sequence>
<name>A0A5D2EZJ3_GOSDA</name>
<feature type="region of interest" description="Disordered" evidence="1">
    <location>
        <begin position="100"/>
        <end position="127"/>
    </location>
</feature>
<feature type="region of interest" description="Disordered" evidence="1">
    <location>
        <begin position="46"/>
        <end position="65"/>
    </location>
</feature>
<feature type="compositionally biased region" description="Basic and acidic residues" evidence="1">
    <location>
        <begin position="104"/>
        <end position="114"/>
    </location>
</feature>
<dbReference type="EMBL" id="CM017697">
    <property type="protein sequence ID" value="TYG98581.1"/>
    <property type="molecule type" value="Genomic_DNA"/>
</dbReference>
<accession>A0A5D2EZJ3</accession>
<evidence type="ECO:0000256" key="1">
    <source>
        <dbReference type="SAM" id="MobiDB-lite"/>
    </source>
</evidence>
<evidence type="ECO:0000313" key="2">
    <source>
        <dbReference type="EMBL" id="TYG98581.1"/>
    </source>
</evidence>
<dbReference type="InterPro" id="IPR039300">
    <property type="entry name" value="JASON"/>
</dbReference>